<reference evidence="1 2" key="1">
    <citation type="submission" date="2015-01" db="EMBL/GenBank/DDBJ databases">
        <title>The Genome Sequence of Cryptococcus gattii Ram5.</title>
        <authorList>
            <consortium name="The Broad Institute Genomics Platform"/>
            <person name="Cuomo C."/>
            <person name="Litvintseva A."/>
            <person name="Chen Y."/>
            <person name="Heitman J."/>
            <person name="Sun S."/>
            <person name="Springer D."/>
            <person name="Dromer F."/>
            <person name="Young S."/>
            <person name="Zeng Q."/>
            <person name="Gargeya S."/>
            <person name="Abouelleil A."/>
            <person name="Alvarado L."/>
            <person name="Chapman S.B."/>
            <person name="Gainer-Dewar J."/>
            <person name="Goldberg J."/>
            <person name="Griggs A."/>
            <person name="Gujja S."/>
            <person name="Hansen M."/>
            <person name="Howarth C."/>
            <person name="Imamovic A."/>
            <person name="Larimer J."/>
            <person name="Murphy C."/>
            <person name="Naylor J."/>
            <person name="Pearson M."/>
            <person name="Priest M."/>
            <person name="Roberts A."/>
            <person name="Saif S."/>
            <person name="Shea T."/>
            <person name="Sykes S."/>
            <person name="Wortman J."/>
            <person name="Nusbaum C."/>
            <person name="Birren B."/>
        </authorList>
    </citation>
    <scope>NUCLEOTIDE SEQUENCE [LARGE SCALE GENOMIC DNA]</scope>
    <source>
        <strain evidence="1 2">Ram5</strain>
    </source>
</reference>
<organism evidence="1 2">
    <name type="scientific">Cryptococcus deuterogattii Ram5</name>
    <dbReference type="NCBI Taxonomy" id="1296110"/>
    <lineage>
        <taxon>Eukaryota</taxon>
        <taxon>Fungi</taxon>
        <taxon>Dikarya</taxon>
        <taxon>Basidiomycota</taxon>
        <taxon>Agaricomycotina</taxon>
        <taxon>Tremellomycetes</taxon>
        <taxon>Tremellales</taxon>
        <taxon>Cryptococcaceae</taxon>
        <taxon>Cryptococcus</taxon>
        <taxon>Cryptococcus gattii species complex</taxon>
    </lineage>
</organism>
<dbReference type="HOGENOM" id="CLU_3392286_0_0_1"/>
<proteinExistence type="predicted"/>
<dbReference type="EMBL" id="KN847897">
    <property type="protein sequence ID" value="KIR43145.1"/>
    <property type="molecule type" value="Genomic_DNA"/>
</dbReference>
<keyword evidence="2" id="KW-1185">Reference proteome</keyword>
<accession>A0A0D0VE85</accession>
<evidence type="ECO:0000313" key="2">
    <source>
        <dbReference type="Proteomes" id="UP000053392"/>
    </source>
</evidence>
<dbReference type="Proteomes" id="UP000053392">
    <property type="component" value="Unassembled WGS sequence"/>
</dbReference>
<name>A0A0D0VE85_9TREE</name>
<sequence>MPSTRLLGPLSCLKAQGLLPVRRVPSPRGLLS</sequence>
<evidence type="ECO:0000313" key="1">
    <source>
        <dbReference type="EMBL" id="KIR43145.1"/>
    </source>
</evidence>
<dbReference type="AlphaFoldDB" id="A0A0D0VE85"/>
<protein>
    <submittedName>
        <fullName evidence="1">Uncharacterized protein</fullName>
    </submittedName>
</protein>
<gene>
    <name evidence="1" type="ORF">I313_01358</name>
</gene>